<accession>A0A1G6M2L6</accession>
<name>A0A1G6M2L6_9ACTN</name>
<sequence length="330" mass="35726">MTGTDFADASCYHAAFAVLLTSMDESADPVAMLGANASTGARLDTDGLLVFDDPLEVLSLVLVRAERPLARHRVDGAPTWATAERALAAGRPVAAAADPFHLRYFWPAYGQSHDLHTVVLRDLDVATDTVRLLDAGEEVFFDGRVPLAEVRAAMYGEDRGQSWVEAAWNPQAPTTRSASPSNSALPRIVAELTGATGRWLSGRGLVEALTERLDDYLRAVRDRPRPQSVGPAPELGRSLPLGLLWYHHTLRWLARWLAMPGRPRIAAQTVERAARDLVVANGLMMRLGVLDPNSPRAAAFRRELDSRLASVAHDVTTTGNELASRTGAAA</sequence>
<reference evidence="2" key="1">
    <citation type="submission" date="2016-10" db="EMBL/GenBank/DDBJ databases">
        <authorList>
            <person name="Varghese N."/>
            <person name="Submissions S."/>
        </authorList>
    </citation>
    <scope>NUCLEOTIDE SEQUENCE [LARGE SCALE GENOMIC DNA]</scope>
    <source>
        <strain evidence="2">CGMCC 4.3504</strain>
    </source>
</reference>
<dbReference type="STRING" id="67344.SAMN05216505_102353"/>
<evidence type="ECO:0000313" key="2">
    <source>
        <dbReference type="Proteomes" id="UP000182100"/>
    </source>
</evidence>
<dbReference type="EMBL" id="FMZK01000002">
    <property type="protein sequence ID" value="SDC49597.1"/>
    <property type="molecule type" value="Genomic_DNA"/>
</dbReference>
<keyword evidence="2" id="KW-1185">Reference proteome</keyword>
<evidence type="ECO:0000313" key="1">
    <source>
        <dbReference type="EMBL" id="SDC49597.1"/>
    </source>
</evidence>
<organism evidence="1 2">
    <name type="scientific">Streptomyces prasinopilosus</name>
    <dbReference type="NCBI Taxonomy" id="67344"/>
    <lineage>
        <taxon>Bacteria</taxon>
        <taxon>Bacillati</taxon>
        <taxon>Actinomycetota</taxon>
        <taxon>Actinomycetes</taxon>
        <taxon>Kitasatosporales</taxon>
        <taxon>Streptomycetaceae</taxon>
        <taxon>Streptomyces</taxon>
    </lineage>
</organism>
<dbReference type="Proteomes" id="UP000182100">
    <property type="component" value="Unassembled WGS sequence"/>
</dbReference>
<protein>
    <recommendedName>
        <fullName evidence="3">Butirosin biosynthesis protein H, N-terminal</fullName>
    </recommendedName>
</protein>
<gene>
    <name evidence="1" type="ORF">SAMN05216505_102353</name>
</gene>
<dbReference type="AlphaFoldDB" id="A0A1G6M2L6"/>
<proteinExistence type="predicted"/>
<evidence type="ECO:0008006" key="3">
    <source>
        <dbReference type="Google" id="ProtNLM"/>
    </source>
</evidence>
<dbReference type="RefSeq" id="WP_074993955.1">
    <property type="nucleotide sequence ID" value="NZ_FMZK01000002.1"/>
</dbReference>